<feature type="region of interest" description="Disordered" evidence="1">
    <location>
        <begin position="795"/>
        <end position="843"/>
    </location>
</feature>
<keyword evidence="3" id="KW-1185">Reference proteome</keyword>
<proteinExistence type="predicted"/>
<dbReference type="eggNOG" id="ENOG502SXC2">
    <property type="taxonomic scope" value="Eukaryota"/>
</dbReference>
<evidence type="ECO:0000313" key="3">
    <source>
        <dbReference type="Proteomes" id="UP000002630"/>
    </source>
</evidence>
<name>D7FHJ0_ECTSI</name>
<evidence type="ECO:0000256" key="1">
    <source>
        <dbReference type="SAM" id="MobiDB-lite"/>
    </source>
</evidence>
<protein>
    <submittedName>
        <fullName evidence="2">Uncharacterized protein</fullName>
    </submittedName>
</protein>
<evidence type="ECO:0000313" key="2">
    <source>
        <dbReference type="EMBL" id="CBJ28552.1"/>
    </source>
</evidence>
<dbReference type="InParanoid" id="D7FHJ0"/>
<organism evidence="2 3">
    <name type="scientific">Ectocarpus siliculosus</name>
    <name type="common">Brown alga</name>
    <name type="synonym">Conferva siliculosa</name>
    <dbReference type="NCBI Taxonomy" id="2880"/>
    <lineage>
        <taxon>Eukaryota</taxon>
        <taxon>Sar</taxon>
        <taxon>Stramenopiles</taxon>
        <taxon>Ochrophyta</taxon>
        <taxon>PX clade</taxon>
        <taxon>Phaeophyceae</taxon>
        <taxon>Ectocarpales</taxon>
        <taxon>Ectocarpaceae</taxon>
        <taxon>Ectocarpus</taxon>
    </lineage>
</organism>
<dbReference type="AlphaFoldDB" id="D7FHJ0"/>
<reference evidence="2 3" key="1">
    <citation type="journal article" date="2010" name="Nature">
        <title>The Ectocarpus genome and the independent evolution of multicellularity in brown algae.</title>
        <authorList>
            <person name="Cock J.M."/>
            <person name="Sterck L."/>
            <person name="Rouze P."/>
            <person name="Scornet D."/>
            <person name="Allen A.E."/>
            <person name="Amoutzias G."/>
            <person name="Anthouard V."/>
            <person name="Artiguenave F."/>
            <person name="Aury J.M."/>
            <person name="Badger J.H."/>
            <person name="Beszteri B."/>
            <person name="Billiau K."/>
            <person name="Bonnet E."/>
            <person name="Bothwell J.H."/>
            <person name="Bowler C."/>
            <person name="Boyen C."/>
            <person name="Brownlee C."/>
            <person name="Carrano C.J."/>
            <person name="Charrier B."/>
            <person name="Cho G.Y."/>
            <person name="Coelho S.M."/>
            <person name="Collen J."/>
            <person name="Corre E."/>
            <person name="Da Silva C."/>
            <person name="Delage L."/>
            <person name="Delaroque N."/>
            <person name="Dittami S.M."/>
            <person name="Doulbeau S."/>
            <person name="Elias M."/>
            <person name="Farnham G."/>
            <person name="Gachon C.M."/>
            <person name="Gschloessl B."/>
            <person name="Heesch S."/>
            <person name="Jabbari K."/>
            <person name="Jubin C."/>
            <person name="Kawai H."/>
            <person name="Kimura K."/>
            <person name="Kloareg B."/>
            <person name="Kupper F.C."/>
            <person name="Lang D."/>
            <person name="Le Bail A."/>
            <person name="Leblanc C."/>
            <person name="Lerouge P."/>
            <person name="Lohr M."/>
            <person name="Lopez P.J."/>
            <person name="Martens C."/>
            <person name="Maumus F."/>
            <person name="Michel G."/>
            <person name="Miranda-Saavedra D."/>
            <person name="Morales J."/>
            <person name="Moreau H."/>
            <person name="Motomura T."/>
            <person name="Nagasato C."/>
            <person name="Napoli C.A."/>
            <person name="Nelson D.R."/>
            <person name="Nyvall-Collen P."/>
            <person name="Peters A.F."/>
            <person name="Pommier C."/>
            <person name="Potin P."/>
            <person name="Poulain J."/>
            <person name="Quesneville H."/>
            <person name="Read B."/>
            <person name="Rensing S.A."/>
            <person name="Ritter A."/>
            <person name="Rousvoal S."/>
            <person name="Samanta M."/>
            <person name="Samson G."/>
            <person name="Schroeder D.C."/>
            <person name="Segurens B."/>
            <person name="Strittmatter M."/>
            <person name="Tonon T."/>
            <person name="Tregear J.W."/>
            <person name="Valentin K."/>
            <person name="von Dassow P."/>
            <person name="Yamagishi T."/>
            <person name="Van de Peer Y."/>
            <person name="Wincker P."/>
        </authorList>
    </citation>
    <scope>NUCLEOTIDE SEQUENCE [LARGE SCALE GENOMIC DNA]</scope>
    <source>
        <strain evidence="3">Ec32 / CCAP1310/4</strain>
    </source>
</reference>
<gene>
    <name evidence="2" type="ORF">Esi_0108_0096</name>
</gene>
<sequence length="921" mass="104680">MKKNMKLAEEQVRAYADTFDGTTTRKDETMTFPILISTLVDGLPGDGEGQLEIVRGKVYFKRDELDSLKKWYNLNAKYNPTDIGVVLEETCVKFDGVVYTVESVEEGWYSLRDSNIEMEQWELLESRFSEDGGVSNSPVTLEEDLRRYIRSLLSWHELMYRSLVPFQKGVQPVGTDGMLDDWSKRELSSEEREQLESVASMRRLSKLAFVNTSVADIFHALPVRATREGDTGHDEANFLRAFASSKGSLCRLDGLGGLREHGDFMVENDRKLMVRMSGDDLHGAYPSHINYAMQLLQYSYRLTRPISFYEAYLPICAGERKVLSDHFDCWRDNEKSQEDFSVEPFRINGDPKKMTVAMRFSLERCNEVIPNIPPAMVKVLSKDDGRYGTLIDKSNHTGTFTKAAKALPLLKCVMQRDPELGLEESGPTEFALGQVYNQVGKFLQAKRNEAGEEEGRESGLKGVAKKARKGNVPFARLPYEESFELVKFLLRGMYINGMKRVLDAIDEIDGKCLGDDGWCYDILRVAEVASTSVKKRPVFTEKQLRGVDEVQRRRIAAVVEGLKSRGIRREHFELASAATGVRDMVSPHPLRNQGFFFRRWANFSVNGRRESRNPGRMVAGLPPKNNLSKHGHGSGNGVAREHVIDVDCGYWYAVTNVIGRAFFESVDDPQGELSPYIGPVDARGGVMAQKRFNGIVKKIGRAYLAVENLTIMQFRTACCTLVMSLSTALGIPMSSPVIKDFASGFLSSEKMMETRYYVHRAVTKQTGRFQLRYKGVVDFSGGAYSILKGAVEHEREMEGGSSAGGRDLQLREREKAVREREQTVRERERDVREREQAVRERERDVREREQAVREREHALECIGEEVFRGERGSASAAMRTASRQQDLFLRRPPAEGWWIRDTRGRWPGGRREEETRDMRDK</sequence>
<dbReference type="EMBL" id="FN649760">
    <property type="protein sequence ID" value="CBJ28552.1"/>
    <property type="molecule type" value="Genomic_DNA"/>
</dbReference>
<dbReference type="Proteomes" id="UP000002630">
    <property type="component" value="Unassembled WGS sequence"/>
</dbReference>
<feature type="compositionally biased region" description="Basic and acidic residues" evidence="1">
    <location>
        <begin position="808"/>
        <end position="843"/>
    </location>
</feature>
<accession>D7FHJ0</accession>
<feature type="region of interest" description="Disordered" evidence="1">
    <location>
        <begin position="901"/>
        <end position="921"/>
    </location>
</feature>